<dbReference type="Proteomes" id="UP000232122">
    <property type="component" value="Unassembled WGS sequence"/>
</dbReference>
<proteinExistence type="predicted"/>
<dbReference type="PANTHER" id="PTHR46066">
    <property type="entry name" value="CHITINASE DOMAIN-CONTAINING PROTEIN 1 FAMILY MEMBER"/>
    <property type="match status" value="1"/>
</dbReference>
<feature type="domain" description="GH18" evidence="1">
    <location>
        <begin position="1"/>
        <end position="234"/>
    </location>
</feature>
<dbReference type="Pfam" id="PF00704">
    <property type="entry name" value="Glyco_hydro_18"/>
    <property type="match status" value="1"/>
</dbReference>
<accession>A0A2N0BPM0</accession>
<reference evidence="3" key="1">
    <citation type="submission" date="2017-07" db="EMBL/GenBank/DDBJ databases">
        <title>Leptospira spp. isolated from tropical soils.</title>
        <authorList>
            <person name="Thibeaux R."/>
            <person name="Iraola G."/>
            <person name="Ferres I."/>
            <person name="Bierque E."/>
            <person name="Girault D."/>
            <person name="Soupe-Gilbert M.-E."/>
            <person name="Picardeau M."/>
            <person name="Goarant C."/>
        </authorList>
    </citation>
    <scope>NUCLEOTIDE SEQUENCE [LARGE SCALE GENOMIC DNA]</scope>
    <source>
        <strain evidence="3">ATI7-C-A5</strain>
    </source>
</reference>
<dbReference type="Gene3D" id="3.10.50.10">
    <property type="match status" value="1"/>
</dbReference>
<dbReference type="GO" id="GO:0005975">
    <property type="term" value="P:carbohydrate metabolic process"/>
    <property type="evidence" value="ECO:0007669"/>
    <property type="project" value="InterPro"/>
</dbReference>
<accession>A0A2N0BDQ3</accession>
<dbReference type="PROSITE" id="PS51910">
    <property type="entry name" value="GH18_2"/>
    <property type="match status" value="1"/>
</dbReference>
<dbReference type="InterPro" id="IPR029070">
    <property type="entry name" value="Chitinase_insertion_sf"/>
</dbReference>
<evidence type="ECO:0000259" key="1">
    <source>
        <dbReference type="PROSITE" id="PS51910"/>
    </source>
</evidence>
<comment type="caution">
    <text evidence="3">The sequence shown here is derived from an EMBL/GenBank/DDBJ whole genome shotgun (WGS) entry which is preliminary data.</text>
</comment>
<dbReference type="GO" id="GO:0016787">
    <property type="term" value="F:hydrolase activity"/>
    <property type="evidence" value="ECO:0007669"/>
    <property type="project" value="UniProtKB-KW"/>
</dbReference>
<keyword evidence="4" id="KW-1185">Reference proteome</keyword>
<reference evidence="2" key="3">
    <citation type="submission" date="2023-10" db="EMBL/GenBank/DDBJ databases">
        <authorList>
            <person name="Picardeau M."/>
            <person name="Thibeaux R."/>
        </authorList>
    </citation>
    <scope>NUCLEOTIDE SEQUENCE</scope>
    <source>
        <strain evidence="2">ATI7-C-A5</strain>
    </source>
</reference>
<evidence type="ECO:0000313" key="3">
    <source>
        <dbReference type="EMBL" id="PJZ94664.1"/>
    </source>
</evidence>
<dbReference type="EMBL" id="NPEF01000008">
    <property type="protein sequence ID" value="PJZ94664.1"/>
    <property type="molecule type" value="Genomic_DNA"/>
</dbReference>
<evidence type="ECO:0000313" key="2">
    <source>
        <dbReference type="EMBL" id="MDV6237399.1"/>
    </source>
</evidence>
<organism evidence="3">
    <name type="scientific">Leptospira ellisii</name>
    <dbReference type="NCBI Taxonomy" id="2023197"/>
    <lineage>
        <taxon>Bacteria</taxon>
        <taxon>Pseudomonadati</taxon>
        <taxon>Spirochaetota</taxon>
        <taxon>Spirochaetia</taxon>
        <taxon>Leptospirales</taxon>
        <taxon>Leptospiraceae</taxon>
        <taxon>Leptospira</taxon>
    </lineage>
</organism>
<gene>
    <name evidence="3" type="ORF">CH379_01440</name>
    <name evidence="2" type="ORF">CH379_017330</name>
</gene>
<dbReference type="EMBL" id="NPEF02000024">
    <property type="protein sequence ID" value="MDV6237399.1"/>
    <property type="molecule type" value="Genomic_DNA"/>
</dbReference>
<dbReference type="PANTHER" id="PTHR46066:SF2">
    <property type="entry name" value="CHITINASE DOMAIN-CONTAINING PROTEIN 1"/>
    <property type="match status" value="1"/>
</dbReference>
<dbReference type="InterPro" id="IPR017853">
    <property type="entry name" value="GH"/>
</dbReference>
<dbReference type="SUPFAM" id="SSF51445">
    <property type="entry name" value="(Trans)glycosidases"/>
    <property type="match status" value="1"/>
</dbReference>
<sequence length="234" mass="26955">MRFVRSERIRLLPLITNRSDKNAHFLKSEKRIAVAIDNLILLLDRNPSLAGFHFDIETIPKSFAPSYIRFLRNLKSRLPKNKVLTVAVFPQIEFSNPNFTLHSALLDQDWIDEFVLMSYDLHSPKTAPGPVTSLSWTEKNLRFLAERIAPSKIWLGLPLYGYFWKRNAGVSVVTQDIFRGKTDRKGWERNSDGYFSFRNGSGIGYIADSATLEKYKRLSDSFGIKGIAFWRMGF</sequence>
<reference evidence="2 4" key="2">
    <citation type="journal article" date="2018" name="Microb. Genom.">
        <title>Deciphering the unexplored Leptospira diversity from soils uncovers genomic evolution to virulence.</title>
        <authorList>
            <person name="Thibeaux R."/>
            <person name="Iraola G."/>
            <person name="Ferres I."/>
            <person name="Bierque E."/>
            <person name="Girault D."/>
            <person name="Soupe-Gilbert M.E."/>
            <person name="Picardeau M."/>
            <person name="Goarant C."/>
        </authorList>
    </citation>
    <scope>NUCLEOTIDE SEQUENCE [LARGE SCALE GENOMIC DNA]</scope>
    <source>
        <strain evidence="2 4">ATI7-C-A5</strain>
    </source>
</reference>
<dbReference type="AlphaFoldDB" id="A0A2N0BDQ3"/>
<dbReference type="RefSeq" id="WP_100745686.1">
    <property type="nucleotide sequence ID" value="NZ_NPEF02000024.1"/>
</dbReference>
<dbReference type="OrthoDB" id="9775889at2"/>
<protein>
    <submittedName>
        <fullName evidence="2">Glycosyl hydrolase family 18 protein</fullName>
    </submittedName>
</protein>
<name>A0A2N0BDQ3_9LEPT</name>
<dbReference type="Gene3D" id="3.20.20.80">
    <property type="entry name" value="Glycosidases"/>
    <property type="match status" value="1"/>
</dbReference>
<keyword evidence="2" id="KW-0378">Hydrolase</keyword>
<dbReference type="InterPro" id="IPR001223">
    <property type="entry name" value="Glyco_hydro18_cat"/>
</dbReference>
<evidence type="ECO:0000313" key="4">
    <source>
        <dbReference type="Proteomes" id="UP000232122"/>
    </source>
</evidence>